<organism>
    <name type="scientific">Lucilia cuprina</name>
    <name type="common">Green bottle fly</name>
    <name type="synonym">Australian sheep blowfly</name>
    <dbReference type="NCBI Taxonomy" id="7375"/>
    <lineage>
        <taxon>Eukaryota</taxon>
        <taxon>Metazoa</taxon>
        <taxon>Ecdysozoa</taxon>
        <taxon>Arthropoda</taxon>
        <taxon>Hexapoda</taxon>
        <taxon>Insecta</taxon>
        <taxon>Pterygota</taxon>
        <taxon>Neoptera</taxon>
        <taxon>Endopterygota</taxon>
        <taxon>Diptera</taxon>
        <taxon>Brachycera</taxon>
        <taxon>Muscomorpha</taxon>
        <taxon>Oestroidea</taxon>
        <taxon>Calliphoridae</taxon>
        <taxon>Luciliinae</taxon>
        <taxon>Lucilia</taxon>
    </lineage>
</organism>
<protein>
    <submittedName>
        <fullName>Apolipophorin I</fullName>
    </submittedName>
</protein>
<proteinExistence type="evidence at protein level"/>
<accession>Q9TWG3</accession>
<sequence>SIADDTSKVAKKYKTYGAKN</sequence>
<dbReference type="AlphaFoldDB" id="Q9TWG3"/>
<name>Q9TWG3_LUCCU</name>
<reference key="1">
    <citation type="journal article" date="1994" name="Comp. Biochem. Physiol. B, Biochem. Mol. Biol.">
        <title>Characterization of a juvenile hormone binding lipophorin from the blowfly Lucilia cuprina.</title>
        <authorList>
            <person name="Trowell S.C."/>
            <person name="Hines E.R."/>
            <person name="Herlt A.J."/>
            <person name="Rickards R.W."/>
        </authorList>
    </citation>
    <scope>PROTEIN SEQUENCE</scope>
</reference>
<keyword id="KW-0903">Direct protein sequencing</keyword>